<accession>W8VZT2</accession>
<dbReference type="EMBL" id="AP014548">
    <property type="protein sequence ID" value="BAO55121.1"/>
    <property type="molecule type" value="Genomic_DNA"/>
</dbReference>
<reference evidence="1 2" key="1">
    <citation type="journal article" date="2014" name="Proc. Natl. Acad. Sci. U.S.A.">
        <title>Functional characterization of flavobacteria rhodopsins reveals a unique class of light-driven chloride pump in bacteria.</title>
        <authorList>
            <person name="Yoshizawa S."/>
            <person name="Kumagai Y."/>
            <person name="Kim H."/>
            <person name="Ogura Y."/>
            <person name="Hayashi T."/>
            <person name="Iwasaki W."/>
            <person name="DeLong E.F."/>
            <person name="Kogure K."/>
        </authorList>
    </citation>
    <scope>NUCLEOTIDE SEQUENCE [LARGE SCALE GENOMIC DNA]</scope>
    <source>
        <strain evidence="1 2">S1-08</strain>
    </source>
</reference>
<evidence type="ECO:0000313" key="2">
    <source>
        <dbReference type="Proteomes" id="UP000031760"/>
    </source>
</evidence>
<dbReference type="HOGENOM" id="CLU_3236769_0_0_10"/>
<keyword evidence="2" id="KW-1185">Reference proteome</keyword>
<evidence type="ECO:0000313" key="1">
    <source>
        <dbReference type="EMBL" id="BAO55121.1"/>
    </source>
</evidence>
<organism evidence="1 2">
    <name type="scientific">Nonlabens marinus S1-08</name>
    <dbReference type="NCBI Taxonomy" id="1454201"/>
    <lineage>
        <taxon>Bacteria</taxon>
        <taxon>Pseudomonadati</taxon>
        <taxon>Bacteroidota</taxon>
        <taxon>Flavobacteriia</taxon>
        <taxon>Flavobacteriales</taxon>
        <taxon>Flavobacteriaceae</taxon>
        <taxon>Nonlabens</taxon>
    </lineage>
</organism>
<dbReference type="Proteomes" id="UP000031760">
    <property type="component" value="Chromosome"/>
</dbReference>
<gene>
    <name evidence="1" type="ORF">NMS_1112</name>
</gene>
<dbReference type="KEGG" id="nmf:NMS_1112"/>
<name>W8VZT2_9FLAO</name>
<protein>
    <submittedName>
        <fullName evidence="1">Uncharacterized protein</fullName>
    </submittedName>
</protein>
<dbReference type="STRING" id="1454201.NMS_1112"/>
<proteinExistence type="predicted"/>
<sequence length="43" mass="4773">MYGCKDDEIVFAFAKANSSQTALNSNPFSKPKSNTFTRILQTT</sequence>
<dbReference type="AlphaFoldDB" id="W8VZT2"/>